<comment type="similarity">
    <text evidence="2">Belongs to the nudC family.</text>
</comment>
<evidence type="ECO:0000256" key="7">
    <source>
        <dbReference type="SAM" id="MobiDB-lite"/>
    </source>
</evidence>
<feature type="compositionally biased region" description="Basic and acidic residues" evidence="7">
    <location>
        <begin position="154"/>
        <end position="177"/>
    </location>
</feature>
<dbReference type="GO" id="GO:0006457">
    <property type="term" value="P:protein folding"/>
    <property type="evidence" value="ECO:0007669"/>
    <property type="project" value="TreeGrafter"/>
</dbReference>
<feature type="compositionally biased region" description="Low complexity" evidence="7">
    <location>
        <begin position="116"/>
        <end position="128"/>
    </location>
</feature>
<feature type="region of interest" description="Disordered" evidence="7">
    <location>
        <begin position="71"/>
        <end position="225"/>
    </location>
</feature>
<dbReference type="PANTHER" id="PTHR12356">
    <property type="entry name" value="NUCLEAR MOVEMENT PROTEIN NUDC"/>
    <property type="match status" value="1"/>
</dbReference>
<feature type="domain" description="CS" evidence="8">
    <location>
        <begin position="222"/>
        <end position="312"/>
    </location>
</feature>
<reference evidence="9" key="1">
    <citation type="submission" date="2021-01" db="EMBL/GenBank/DDBJ databases">
        <authorList>
            <person name="Corre E."/>
            <person name="Pelletier E."/>
            <person name="Niang G."/>
            <person name="Scheremetjew M."/>
            <person name="Finn R."/>
            <person name="Kale V."/>
            <person name="Holt S."/>
            <person name="Cochrane G."/>
            <person name="Meng A."/>
            <person name="Brown T."/>
            <person name="Cohen L."/>
        </authorList>
    </citation>
    <scope>NUCLEOTIDE SEQUENCE</scope>
    <source>
        <strain evidence="9">MM31A-1</strain>
    </source>
</reference>
<dbReference type="PANTHER" id="PTHR12356:SF3">
    <property type="entry name" value="NUCLEAR MIGRATION PROTEIN NUDC"/>
    <property type="match status" value="1"/>
</dbReference>
<organism evidence="9">
    <name type="scientific">Chaetoceros debilis</name>
    <dbReference type="NCBI Taxonomy" id="122233"/>
    <lineage>
        <taxon>Eukaryota</taxon>
        <taxon>Sar</taxon>
        <taxon>Stramenopiles</taxon>
        <taxon>Ochrophyta</taxon>
        <taxon>Bacillariophyta</taxon>
        <taxon>Coscinodiscophyceae</taxon>
        <taxon>Chaetocerotophycidae</taxon>
        <taxon>Chaetocerotales</taxon>
        <taxon>Chaetocerotaceae</taxon>
        <taxon>Chaetoceros</taxon>
    </lineage>
</organism>
<accession>A0A7S3QHU3</accession>
<sequence length="385" mass="42842">MSDFSNDERFDGLYINVAQTTRGIEPLLDTVFSFLRRKTDFFHGPRGEDTDAAVTKVNEVLNKHVQMYKQQRAVEEERKEKQAKVMREKKAKADRLKAEKKAKEEANRKAEEVKNAKTTSKSEASASDDASEDVIELSGDGGFDISNATGAKAASDEAQSKTKSNDTDADMKSEPEASTKATAAAVSASTSTKESNKNDDKTKKDDSDDDPKTPPPPGNGGTVPGKYIWTQTLAEVNLTIALPENTRGRDLNVVMKKTHLKVQLKSQDTAIVDAKLTKTIICDDSFWTVEDGNRLVVNLQKLHQMEWWNAVCIGDPEIDVTKVQPENSKLDELDGETRQTVEKMMFDQRQKALGLPSSEEQKKFDALEKFKQAHPEMDFSNAKMS</sequence>
<dbReference type="Pfam" id="PF14050">
    <property type="entry name" value="Nudc_N"/>
    <property type="match status" value="1"/>
</dbReference>
<keyword evidence="4" id="KW-0963">Cytoplasm</keyword>
<feature type="compositionally biased region" description="Low complexity" evidence="7">
    <location>
        <begin position="178"/>
        <end position="193"/>
    </location>
</feature>
<dbReference type="Pfam" id="PF04969">
    <property type="entry name" value="CS"/>
    <property type="match status" value="1"/>
</dbReference>
<keyword evidence="5" id="KW-0597">Phosphoprotein</keyword>
<dbReference type="FunFam" id="2.60.40.790:FF:000001">
    <property type="entry name" value="Nuclear migration protein nudC"/>
    <property type="match status" value="1"/>
</dbReference>
<evidence type="ECO:0000256" key="4">
    <source>
        <dbReference type="ARBA" id="ARBA00022490"/>
    </source>
</evidence>
<name>A0A7S3QHU3_9STRA</name>
<dbReference type="PROSITE" id="PS51203">
    <property type="entry name" value="CS"/>
    <property type="match status" value="1"/>
</dbReference>
<evidence type="ECO:0000256" key="6">
    <source>
        <dbReference type="ARBA" id="ARBA00030427"/>
    </source>
</evidence>
<feature type="compositionally biased region" description="Basic and acidic residues" evidence="7">
    <location>
        <begin position="194"/>
        <end position="212"/>
    </location>
</feature>
<dbReference type="CDD" id="cd06467">
    <property type="entry name" value="p23_NUDC_like"/>
    <property type="match status" value="1"/>
</dbReference>
<proteinExistence type="inferred from homology"/>
<dbReference type="GO" id="GO:0051082">
    <property type="term" value="F:unfolded protein binding"/>
    <property type="evidence" value="ECO:0007669"/>
    <property type="project" value="TreeGrafter"/>
</dbReference>
<evidence type="ECO:0000313" key="9">
    <source>
        <dbReference type="EMBL" id="CAE0477908.1"/>
    </source>
</evidence>
<evidence type="ECO:0000259" key="8">
    <source>
        <dbReference type="PROSITE" id="PS51203"/>
    </source>
</evidence>
<gene>
    <name evidence="9" type="ORF">CDEB00056_LOCUS22761</name>
</gene>
<dbReference type="AlphaFoldDB" id="A0A7S3QHU3"/>
<evidence type="ECO:0000256" key="1">
    <source>
        <dbReference type="ARBA" id="ARBA00004496"/>
    </source>
</evidence>
<evidence type="ECO:0000256" key="2">
    <source>
        <dbReference type="ARBA" id="ARBA00010513"/>
    </source>
</evidence>
<comment type="subcellular location">
    <subcellularLocation>
        <location evidence="1">Cytoplasm</location>
    </subcellularLocation>
</comment>
<evidence type="ECO:0000256" key="3">
    <source>
        <dbReference type="ARBA" id="ARBA00017641"/>
    </source>
</evidence>
<dbReference type="InterPro" id="IPR007052">
    <property type="entry name" value="CS_dom"/>
</dbReference>
<dbReference type="Gene3D" id="2.60.40.790">
    <property type="match status" value="1"/>
</dbReference>
<dbReference type="EMBL" id="HBIO01029663">
    <property type="protein sequence ID" value="CAE0477908.1"/>
    <property type="molecule type" value="Transcribed_RNA"/>
</dbReference>
<dbReference type="GO" id="GO:0005737">
    <property type="term" value="C:cytoplasm"/>
    <property type="evidence" value="ECO:0007669"/>
    <property type="project" value="UniProtKB-SubCell"/>
</dbReference>
<dbReference type="InterPro" id="IPR037898">
    <property type="entry name" value="NudC_fam"/>
</dbReference>
<dbReference type="InterPro" id="IPR008978">
    <property type="entry name" value="HSP20-like_chaperone"/>
</dbReference>
<feature type="compositionally biased region" description="Basic and acidic residues" evidence="7">
    <location>
        <begin position="72"/>
        <end position="115"/>
    </location>
</feature>
<protein>
    <recommendedName>
        <fullName evidence="3">Nuclear migration protein nudC</fullName>
    </recommendedName>
    <alternativeName>
        <fullName evidence="6">Nuclear distribution protein C homolog</fullName>
    </alternativeName>
</protein>
<evidence type="ECO:0000256" key="5">
    <source>
        <dbReference type="ARBA" id="ARBA00022553"/>
    </source>
</evidence>
<dbReference type="InterPro" id="IPR025934">
    <property type="entry name" value="NudC_N_dom"/>
</dbReference>
<dbReference type="SUPFAM" id="SSF49764">
    <property type="entry name" value="HSP20-like chaperones"/>
    <property type="match status" value="1"/>
</dbReference>